<dbReference type="PRINTS" id="PR00038">
    <property type="entry name" value="HTHLUXR"/>
</dbReference>
<evidence type="ECO:0000313" key="4">
    <source>
        <dbReference type="EMBL" id="XBV23023.1"/>
    </source>
</evidence>
<keyword evidence="1" id="KW-0547">Nucleotide-binding</keyword>
<evidence type="ECO:0000256" key="2">
    <source>
        <dbReference type="ARBA" id="ARBA00022840"/>
    </source>
</evidence>
<dbReference type="RefSeq" id="WP_350275862.1">
    <property type="nucleotide sequence ID" value="NZ_CP158165.1"/>
</dbReference>
<evidence type="ECO:0000259" key="3">
    <source>
        <dbReference type="PROSITE" id="PS50043"/>
    </source>
</evidence>
<gene>
    <name evidence="4" type="ORF">ABN611_31195</name>
</gene>
<evidence type="ECO:0000256" key="1">
    <source>
        <dbReference type="ARBA" id="ARBA00022741"/>
    </source>
</evidence>
<keyword evidence="2" id="KW-0067">ATP-binding</keyword>
<dbReference type="PROSITE" id="PS50043">
    <property type="entry name" value="HTH_LUXR_2"/>
    <property type="match status" value="1"/>
</dbReference>
<dbReference type="GO" id="GO:0003677">
    <property type="term" value="F:DNA binding"/>
    <property type="evidence" value="ECO:0007669"/>
    <property type="project" value="InterPro"/>
</dbReference>
<accession>A0AAU7T8P3</accession>
<sequence>MSTEYPNHGLLGRHAECLFMDRLLDTVRSGQSQVVVVRGEPGIGKSALLAYTLRSASGCRVVRVAGVEYETELAYAGLHQLCAPLLRLKERLPAPQRDALETAFGLSAGEPPDRFVVGLAALALLAEAAEERPLLCVIDDAQWLDRESLLTISFVARRLFAESVGIVLAIRQPTEVGELAGLPQLVLGGLRYGDARELVDAAWPGRLEERVRDRVIAEARGNPLALLEFPRGLTPAALAGGYQLPDAAPLATQIEQSFLRQVESLPADTRQLLLTAAAEPMGDVPLLWRAANLLGLPPDAAVAAQRDGLIDLGTHVRFRHPLVRSAIYRAAPASDRLKVHSALATAIDAALEPDRAAWHRGHAATGLDESVAEQLERSAGRAQSRGGFAAAAAFLERAAELTPDPRRRGRRVLAAARARFRSGAFDAATALLALAAGYPLDDLDRALVARLHAQIVFVVARGVEAPAPLLAAAEQLAPLDVETARDTYLEALGATLYAGRLHGAVGAYQVAVAARGALPQGDAARPTDLLLDGLATRFTDGYVAGVAPLRQALDAFAVAGDNDILTWFWLPWLVAGDLWDDVKWHDLAAQAVRLCRESGALTSLPLALGYRAVVHVHAGEFAAASALMEEGHGIAQATGGAAVNYPPMLLAAWRGVEPTELLEAFRVDLDDVTARGETRWIGGIGYVNAVLHNALGRHDVALASARQACEYDDLGLYGFTLVELVEAAARSGARDEAAAALRHVRERTSAAGTDWALGVQAWSRALLSEGRTAEGLYREAIERLEQTRVTVHLGRARLLYGEWLRRASRRADARQQLRAAHDLFSQVGAKAYAERAGRELVAAGGVARSSSDRTVALLTSQESQIARLARDGLSNSEIGAELYISRHTVDWHLRKVFAKLEISSRKQLGRLPLSRLESA</sequence>
<dbReference type="Pfam" id="PF13191">
    <property type="entry name" value="AAA_16"/>
    <property type="match status" value="1"/>
</dbReference>
<dbReference type="SUPFAM" id="SSF46894">
    <property type="entry name" value="C-terminal effector domain of the bipartite response regulators"/>
    <property type="match status" value="1"/>
</dbReference>
<dbReference type="GO" id="GO:0005737">
    <property type="term" value="C:cytoplasm"/>
    <property type="evidence" value="ECO:0007669"/>
    <property type="project" value="TreeGrafter"/>
</dbReference>
<proteinExistence type="predicted"/>
<dbReference type="AlphaFoldDB" id="A0AAU7T8P3"/>
<dbReference type="Pfam" id="PF00196">
    <property type="entry name" value="GerE"/>
    <property type="match status" value="1"/>
</dbReference>
<dbReference type="PANTHER" id="PTHR16305:SF35">
    <property type="entry name" value="TRANSCRIPTIONAL ACTIVATOR DOMAIN"/>
    <property type="match status" value="1"/>
</dbReference>
<feature type="domain" description="HTH luxR-type" evidence="3">
    <location>
        <begin position="851"/>
        <end position="916"/>
    </location>
</feature>
<dbReference type="GO" id="GO:0004016">
    <property type="term" value="F:adenylate cyclase activity"/>
    <property type="evidence" value="ECO:0007669"/>
    <property type="project" value="TreeGrafter"/>
</dbReference>
<dbReference type="SUPFAM" id="SSF52540">
    <property type="entry name" value="P-loop containing nucleoside triphosphate hydrolases"/>
    <property type="match status" value="1"/>
</dbReference>
<dbReference type="InterPro" id="IPR016032">
    <property type="entry name" value="Sig_transdc_resp-reg_C-effctor"/>
</dbReference>
<dbReference type="InterPro" id="IPR000792">
    <property type="entry name" value="Tscrpt_reg_LuxR_C"/>
</dbReference>
<reference evidence="4" key="1">
    <citation type="submission" date="2024-06" db="EMBL/GenBank/DDBJ databases">
        <title>Kribbella sp. strain HUAS MG21 genome sequences.</title>
        <authorList>
            <person name="Mo P."/>
        </authorList>
    </citation>
    <scope>NUCLEOTIDE SEQUENCE</scope>
    <source>
        <strain evidence="4">HUAS MG21</strain>
    </source>
</reference>
<dbReference type="InterPro" id="IPR041664">
    <property type="entry name" value="AAA_16"/>
</dbReference>
<dbReference type="InterPro" id="IPR036388">
    <property type="entry name" value="WH-like_DNA-bd_sf"/>
</dbReference>
<dbReference type="GO" id="GO:0005524">
    <property type="term" value="F:ATP binding"/>
    <property type="evidence" value="ECO:0007669"/>
    <property type="project" value="UniProtKB-KW"/>
</dbReference>
<organism evidence="4">
    <name type="scientific">Kribbella sp. HUAS MG21</name>
    <dbReference type="NCBI Taxonomy" id="3160966"/>
    <lineage>
        <taxon>Bacteria</taxon>
        <taxon>Bacillati</taxon>
        <taxon>Actinomycetota</taxon>
        <taxon>Actinomycetes</taxon>
        <taxon>Propionibacteriales</taxon>
        <taxon>Kribbellaceae</taxon>
        <taxon>Kribbella</taxon>
    </lineage>
</organism>
<dbReference type="GO" id="GO:0006355">
    <property type="term" value="P:regulation of DNA-templated transcription"/>
    <property type="evidence" value="ECO:0007669"/>
    <property type="project" value="InterPro"/>
</dbReference>
<name>A0AAU7T8P3_9ACTN</name>
<dbReference type="InterPro" id="IPR027417">
    <property type="entry name" value="P-loop_NTPase"/>
</dbReference>
<dbReference type="EMBL" id="CP158165">
    <property type="protein sequence ID" value="XBV23023.1"/>
    <property type="molecule type" value="Genomic_DNA"/>
</dbReference>
<dbReference type="PANTHER" id="PTHR16305">
    <property type="entry name" value="TESTICULAR SOLUBLE ADENYLYL CYCLASE"/>
    <property type="match status" value="1"/>
</dbReference>
<dbReference type="Gene3D" id="1.10.10.10">
    <property type="entry name" value="Winged helix-like DNA-binding domain superfamily/Winged helix DNA-binding domain"/>
    <property type="match status" value="1"/>
</dbReference>
<dbReference type="CDD" id="cd06170">
    <property type="entry name" value="LuxR_C_like"/>
    <property type="match status" value="1"/>
</dbReference>
<protein>
    <submittedName>
        <fullName evidence="4">AAA family ATPase</fullName>
    </submittedName>
</protein>
<dbReference type="SMART" id="SM00421">
    <property type="entry name" value="HTH_LUXR"/>
    <property type="match status" value="1"/>
</dbReference>
<dbReference type="Gene3D" id="3.40.50.300">
    <property type="entry name" value="P-loop containing nucleotide triphosphate hydrolases"/>
    <property type="match status" value="1"/>
</dbReference>